<name>A0A2P9AUN6_9HYPH</name>
<dbReference type="AlphaFoldDB" id="A0A2P9AUN6"/>
<organism evidence="1 2">
    <name type="scientific">Mesorhizobium delmotii</name>
    <dbReference type="NCBI Taxonomy" id="1631247"/>
    <lineage>
        <taxon>Bacteria</taxon>
        <taxon>Pseudomonadati</taxon>
        <taxon>Pseudomonadota</taxon>
        <taxon>Alphaproteobacteria</taxon>
        <taxon>Hyphomicrobiales</taxon>
        <taxon>Phyllobacteriaceae</taxon>
        <taxon>Mesorhizobium</taxon>
    </lineage>
</organism>
<gene>
    <name evidence="1" type="ORF">BQ8482_530017</name>
</gene>
<reference evidence="2" key="1">
    <citation type="submission" date="2016-12" db="EMBL/GenBank/DDBJ databases">
        <authorList>
            <person name="Brunel B."/>
        </authorList>
    </citation>
    <scope>NUCLEOTIDE SEQUENCE [LARGE SCALE GENOMIC DNA]</scope>
</reference>
<dbReference type="RefSeq" id="WP_208867915.1">
    <property type="nucleotide sequence ID" value="NZ_FUIG01000063.1"/>
</dbReference>
<protein>
    <submittedName>
        <fullName evidence="1">Uncharacterized protein</fullName>
    </submittedName>
</protein>
<proteinExistence type="predicted"/>
<dbReference type="Proteomes" id="UP000245698">
    <property type="component" value="Unassembled WGS sequence"/>
</dbReference>
<keyword evidence="2" id="KW-1185">Reference proteome</keyword>
<dbReference type="EMBL" id="FUIG01000063">
    <property type="protein sequence ID" value="SJM34847.1"/>
    <property type="molecule type" value="Genomic_DNA"/>
</dbReference>
<evidence type="ECO:0000313" key="1">
    <source>
        <dbReference type="EMBL" id="SJM34847.1"/>
    </source>
</evidence>
<accession>A0A2P9AUN6</accession>
<sequence length="62" mass="6680">MAFLVRQMLKSACFPVDPGRAAISTKIPRSIVSYNTAKFVTEKLASCGVNHMETGIAEASPH</sequence>
<evidence type="ECO:0000313" key="2">
    <source>
        <dbReference type="Proteomes" id="UP000245698"/>
    </source>
</evidence>